<name>A0A481YVX7_9VIRU</name>
<organism evidence="1">
    <name type="scientific">Marseillevirus LCMAC102</name>
    <dbReference type="NCBI Taxonomy" id="2506603"/>
    <lineage>
        <taxon>Viruses</taxon>
        <taxon>Varidnaviria</taxon>
        <taxon>Bamfordvirae</taxon>
        <taxon>Nucleocytoviricota</taxon>
        <taxon>Megaviricetes</taxon>
        <taxon>Pimascovirales</taxon>
        <taxon>Pimascovirales incertae sedis</taxon>
        <taxon>Marseilleviridae</taxon>
    </lineage>
</organism>
<gene>
    <name evidence="1" type="ORF">LCMAC102_04530</name>
</gene>
<protein>
    <recommendedName>
        <fullName evidence="2">2OG-Fe(II) oxygenase superfamily protein</fullName>
    </recommendedName>
</protein>
<evidence type="ECO:0008006" key="2">
    <source>
        <dbReference type="Google" id="ProtNLM"/>
    </source>
</evidence>
<dbReference type="Gene3D" id="2.60.120.590">
    <property type="entry name" value="Alpha-ketoglutarate-dependent dioxygenase AlkB-like"/>
    <property type="match status" value="1"/>
</dbReference>
<dbReference type="EMBL" id="MK500334">
    <property type="protein sequence ID" value="QBK86656.1"/>
    <property type="molecule type" value="Genomic_DNA"/>
</dbReference>
<dbReference type="SUPFAM" id="SSF51197">
    <property type="entry name" value="Clavaminate synthase-like"/>
    <property type="match status" value="1"/>
</dbReference>
<accession>A0A481YVX7</accession>
<sequence length="270" mass="30428">MLKLNVTTEEIVVNPYGKRGLTYTFAPCGENHVGNQVVGKEGCVDTFSMEELRVIQATATNSGVVADLIDLGQYLPSQYGTYDAGVLVLRNALNIFHLTSEELFEEVTNLKYDTQFFDTRRKKVLNKLARHNIIVGDFDQKPVYEEGKGTVVSFTRTPCLNHIRTYLPTLLGEKASGLIAEANDYYDVDKCGIGYHGDAERTMVVGLRIGAKFPLSYYWYHRSQRISQRIDLDLNSGDLYIMSEKAVGKDWKKSSLVTLRHSAGVKYVYK</sequence>
<proteinExistence type="predicted"/>
<dbReference type="InterPro" id="IPR037151">
    <property type="entry name" value="AlkB-like_sf"/>
</dbReference>
<reference evidence="1" key="1">
    <citation type="journal article" date="2019" name="MBio">
        <title>Virus Genomes from Deep Sea Sediments Expand the Ocean Megavirome and Support Independent Origins of Viral Gigantism.</title>
        <authorList>
            <person name="Backstrom D."/>
            <person name="Yutin N."/>
            <person name="Jorgensen S.L."/>
            <person name="Dharamshi J."/>
            <person name="Homa F."/>
            <person name="Zaremba-Niedwiedzka K."/>
            <person name="Spang A."/>
            <person name="Wolf Y.I."/>
            <person name="Koonin E.V."/>
            <person name="Ettema T.J."/>
        </authorList>
    </citation>
    <scope>NUCLEOTIDE SEQUENCE</scope>
</reference>
<evidence type="ECO:0000313" key="1">
    <source>
        <dbReference type="EMBL" id="QBK86656.1"/>
    </source>
</evidence>